<dbReference type="CDD" id="cd06170">
    <property type="entry name" value="LuxR_C_like"/>
    <property type="match status" value="1"/>
</dbReference>
<dbReference type="SMART" id="SM00448">
    <property type="entry name" value="REC"/>
    <property type="match status" value="1"/>
</dbReference>
<evidence type="ECO:0000313" key="9">
    <source>
        <dbReference type="Proteomes" id="UP000253426"/>
    </source>
</evidence>
<dbReference type="PROSITE" id="PS50110">
    <property type="entry name" value="RESPONSE_REGULATORY"/>
    <property type="match status" value="1"/>
</dbReference>
<keyword evidence="3" id="KW-0238">DNA-binding</keyword>
<dbReference type="Proteomes" id="UP000253426">
    <property type="component" value="Unassembled WGS sequence"/>
</dbReference>
<dbReference type="InterPro" id="IPR001789">
    <property type="entry name" value="Sig_transdc_resp-reg_receiver"/>
</dbReference>
<evidence type="ECO:0000259" key="6">
    <source>
        <dbReference type="PROSITE" id="PS50043"/>
    </source>
</evidence>
<keyword evidence="9" id="KW-1185">Reference proteome</keyword>
<feature type="modified residue" description="4-aspartylphosphate" evidence="5">
    <location>
        <position position="69"/>
    </location>
</feature>
<dbReference type="SUPFAM" id="SSF52172">
    <property type="entry name" value="CheY-like"/>
    <property type="match status" value="1"/>
</dbReference>
<sequence>MTFETISPPVTNPVSVRKVLIVDDHPAFRYGMVRLLKQLGGFEVSGEAGDGMTALEIFRRTKPDIVLMDISLPGCDGVELTKMMLSEEPGLTVLVVSMYDESNYALRALRAGAKGYLRKDESITELGTALQRISSHGLYVSQRFSDRLVFKAIHSGEDLGDSYLRMLSDRELEVFRAIGQGLGTREIAERLCLSIKTIETHRAHIKRKLRAEDSNEVVKLARDLQNLKESA</sequence>
<protein>
    <submittedName>
        <fullName evidence="8">LuxR family two component transcriptional regulator</fullName>
    </submittedName>
</protein>
<dbReference type="SMART" id="SM00421">
    <property type="entry name" value="HTH_LUXR"/>
    <property type="match status" value="1"/>
</dbReference>
<evidence type="ECO:0000313" key="8">
    <source>
        <dbReference type="EMBL" id="RBP48162.1"/>
    </source>
</evidence>
<proteinExistence type="predicted"/>
<dbReference type="Pfam" id="PF00072">
    <property type="entry name" value="Response_reg"/>
    <property type="match status" value="1"/>
</dbReference>
<reference evidence="8 9" key="1">
    <citation type="submission" date="2018-06" db="EMBL/GenBank/DDBJ databases">
        <title>Genomic Encyclopedia of Type Strains, Phase IV (KMG-IV): sequencing the most valuable type-strain genomes for metagenomic binning, comparative biology and taxonomic classification.</title>
        <authorList>
            <person name="Goeker M."/>
        </authorList>
    </citation>
    <scope>NUCLEOTIDE SEQUENCE [LARGE SCALE GENOMIC DNA]</scope>
    <source>
        <strain evidence="8 9">DSM 25532</strain>
    </source>
</reference>
<dbReference type="GO" id="GO:0003677">
    <property type="term" value="F:DNA binding"/>
    <property type="evidence" value="ECO:0007669"/>
    <property type="project" value="UniProtKB-KW"/>
</dbReference>
<evidence type="ECO:0000256" key="2">
    <source>
        <dbReference type="ARBA" id="ARBA00023015"/>
    </source>
</evidence>
<dbReference type="PRINTS" id="PR00038">
    <property type="entry name" value="HTHLUXR"/>
</dbReference>
<dbReference type="Pfam" id="PF00196">
    <property type="entry name" value="GerE"/>
    <property type="match status" value="1"/>
</dbReference>
<dbReference type="SUPFAM" id="SSF46894">
    <property type="entry name" value="C-terminal effector domain of the bipartite response regulators"/>
    <property type="match status" value="1"/>
</dbReference>
<dbReference type="OrthoDB" id="191163at2"/>
<dbReference type="PANTHER" id="PTHR43214">
    <property type="entry name" value="TWO-COMPONENT RESPONSE REGULATOR"/>
    <property type="match status" value="1"/>
</dbReference>
<dbReference type="InterPro" id="IPR058245">
    <property type="entry name" value="NreC/VraR/RcsB-like_REC"/>
</dbReference>
<dbReference type="EMBL" id="QNRR01000001">
    <property type="protein sequence ID" value="RBP48162.1"/>
    <property type="molecule type" value="Genomic_DNA"/>
</dbReference>
<dbReference type="InterPro" id="IPR000792">
    <property type="entry name" value="Tscrpt_reg_LuxR_C"/>
</dbReference>
<dbReference type="InterPro" id="IPR011006">
    <property type="entry name" value="CheY-like_superfamily"/>
</dbReference>
<feature type="domain" description="HTH luxR-type" evidence="6">
    <location>
        <begin position="160"/>
        <end position="225"/>
    </location>
</feature>
<dbReference type="AlphaFoldDB" id="A0A366HV64"/>
<comment type="caution">
    <text evidence="8">The sequence shown here is derived from an EMBL/GenBank/DDBJ whole genome shotgun (WGS) entry which is preliminary data.</text>
</comment>
<evidence type="ECO:0000256" key="4">
    <source>
        <dbReference type="ARBA" id="ARBA00023163"/>
    </source>
</evidence>
<keyword evidence="1 5" id="KW-0597">Phosphoprotein</keyword>
<accession>A0A366HV64</accession>
<evidence type="ECO:0000259" key="7">
    <source>
        <dbReference type="PROSITE" id="PS50110"/>
    </source>
</evidence>
<dbReference type="GO" id="GO:0000160">
    <property type="term" value="P:phosphorelay signal transduction system"/>
    <property type="evidence" value="ECO:0007669"/>
    <property type="project" value="InterPro"/>
</dbReference>
<name>A0A366HV64_9BACT</name>
<keyword evidence="4" id="KW-0804">Transcription</keyword>
<dbReference type="GO" id="GO:0006355">
    <property type="term" value="P:regulation of DNA-templated transcription"/>
    <property type="evidence" value="ECO:0007669"/>
    <property type="project" value="InterPro"/>
</dbReference>
<organism evidence="8 9">
    <name type="scientific">Roseimicrobium gellanilyticum</name>
    <dbReference type="NCBI Taxonomy" id="748857"/>
    <lineage>
        <taxon>Bacteria</taxon>
        <taxon>Pseudomonadati</taxon>
        <taxon>Verrucomicrobiota</taxon>
        <taxon>Verrucomicrobiia</taxon>
        <taxon>Verrucomicrobiales</taxon>
        <taxon>Verrucomicrobiaceae</taxon>
        <taxon>Roseimicrobium</taxon>
    </lineage>
</organism>
<dbReference type="PROSITE" id="PS50043">
    <property type="entry name" value="HTH_LUXR_2"/>
    <property type="match status" value="1"/>
</dbReference>
<dbReference type="PANTHER" id="PTHR43214:SF41">
    <property type="entry name" value="NITRATE_NITRITE RESPONSE REGULATOR PROTEIN NARP"/>
    <property type="match status" value="1"/>
</dbReference>
<dbReference type="InterPro" id="IPR016032">
    <property type="entry name" value="Sig_transdc_resp-reg_C-effctor"/>
</dbReference>
<feature type="domain" description="Response regulatory" evidence="7">
    <location>
        <begin position="18"/>
        <end position="134"/>
    </location>
</feature>
<dbReference type="RefSeq" id="WP_113957036.1">
    <property type="nucleotide sequence ID" value="NZ_QNRR01000001.1"/>
</dbReference>
<dbReference type="Gene3D" id="3.40.50.2300">
    <property type="match status" value="1"/>
</dbReference>
<evidence type="ECO:0000256" key="5">
    <source>
        <dbReference type="PROSITE-ProRule" id="PRU00169"/>
    </source>
</evidence>
<keyword evidence="2" id="KW-0805">Transcription regulation</keyword>
<dbReference type="CDD" id="cd17535">
    <property type="entry name" value="REC_NarL-like"/>
    <property type="match status" value="1"/>
</dbReference>
<dbReference type="InterPro" id="IPR039420">
    <property type="entry name" value="WalR-like"/>
</dbReference>
<evidence type="ECO:0000256" key="1">
    <source>
        <dbReference type="ARBA" id="ARBA00022553"/>
    </source>
</evidence>
<gene>
    <name evidence="8" type="ORF">DES53_101962</name>
</gene>
<dbReference type="PROSITE" id="PS00622">
    <property type="entry name" value="HTH_LUXR_1"/>
    <property type="match status" value="1"/>
</dbReference>
<evidence type="ECO:0000256" key="3">
    <source>
        <dbReference type="ARBA" id="ARBA00023125"/>
    </source>
</evidence>